<keyword evidence="5 7" id="KW-1133">Transmembrane helix</keyword>
<comment type="similarity">
    <text evidence="2">Belongs to the cation diffusion facilitator (CDF) transporter (TC 2.A.4) family.</text>
</comment>
<comment type="caution">
    <text evidence="9">The sequence shown here is derived from an EMBL/GenBank/DDBJ whole genome shotgun (WGS) entry which is preliminary data.</text>
</comment>
<feature type="transmembrane region" description="Helical" evidence="7">
    <location>
        <begin position="179"/>
        <end position="199"/>
    </location>
</feature>
<keyword evidence="10" id="KW-1185">Reference proteome</keyword>
<dbReference type="EMBL" id="JAPMUA010000002">
    <property type="protein sequence ID" value="MDG3585246.1"/>
    <property type="molecule type" value="Genomic_DNA"/>
</dbReference>
<dbReference type="NCBIfam" id="TIGR01297">
    <property type="entry name" value="CDF"/>
    <property type="match status" value="1"/>
</dbReference>
<sequence length="318" mass="36037">MKITGKFALPPYLQETLKKAIFYEWLTVGYLLTVIVLMFLVMGSSQAMKTAWLEDALSILPAISFLIASRIYNKPATKEFPYGFHKVFSIAFLTGSVALFAMGCFLAIDSAITLIKAERPTIGSIYVFNTQIWMGWLMMLTLCYSAFPAMWLGYKKMPLAKKMHNKILFTDATTQKADYMTAFAAIIGILGVGFGIWWADASAALFISISVIKDGFKGLKNAIADLMDRHPMDVKNNEKDNLVEEIKKLAKQWPWAKQVRVRFREHGMVYFGELYIIPMKGFALDGKIEAAKDELLAYHWKIHDVTIMVEDTFDENVV</sequence>
<evidence type="ECO:0000256" key="1">
    <source>
        <dbReference type="ARBA" id="ARBA00004141"/>
    </source>
</evidence>
<dbReference type="Proteomes" id="UP001153642">
    <property type="component" value="Unassembled WGS sequence"/>
</dbReference>
<gene>
    <name evidence="9" type="ORF">OSR52_05140</name>
</gene>
<dbReference type="Pfam" id="PF01545">
    <property type="entry name" value="Cation_efflux"/>
    <property type="match status" value="1"/>
</dbReference>
<dbReference type="InterPro" id="IPR002524">
    <property type="entry name" value="Cation_efflux"/>
</dbReference>
<feature type="domain" description="Cation efflux protein transmembrane" evidence="8">
    <location>
        <begin position="31"/>
        <end position="227"/>
    </location>
</feature>
<organism evidence="9 10">
    <name type="scientific">Galbibacter pacificus</name>
    <dbReference type="NCBI Taxonomy" id="2996052"/>
    <lineage>
        <taxon>Bacteria</taxon>
        <taxon>Pseudomonadati</taxon>
        <taxon>Bacteroidota</taxon>
        <taxon>Flavobacteriia</taxon>
        <taxon>Flavobacteriales</taxon>
        <taxon>Flavobacteriaceae</taxon>
        <taxon>Galbibacter</taxon>
    </lineage>
</organism>
<dbReference type="Gene3D" id="1.20.1510.10">
    <property type="entry name" value="Cation efflux protein transmembrane domain"/>
    <property type="match status" value="1"/>
</dbReference>
<protein>
    <submittedName>
        <fullName evidence="9">Cation diffusion facilitator family transporter</fullName>
    </submittedName>
</protein>
<keyword evidence="6 7" id="KW-0472">Membrane</keyword>
<evidence type="ECO:0000313" key="9">
    <source>
        <dbReference type="EMBL" id="MDG3585246.1"/>
    </source>
</evidence>
<feature type="transmembrane region" description="Helical" evidence="7">
    <location>
        <begin position="56"/>
        <end position="72"/>
    </location>
</feature>
<evidence type="ECO:0000259" key="8">
    <source>
        <dbReference type="Pfam" id="PF01545"/>
    </source>
</evidence>
<evidence type="ECO:0000256" key="2">
    <source>
        <dbReference type="ARBA" id="ARBA00008114"/>
    </source>
</evidence>
<proteinExistence type="inferred from homology"/>
<name>A0ABT6FQ55_9FLAO</name>
<evidence type="ECO:0000256" key="5">
    <source>
        <dbReference type="ARBA" id="ARBA00022989"/>
    </source>
</evidence>
<feature type="transmembrane region" description="Helical" evidence="7">
    <location>
        <begin position="132"/>
        <end position="154"/>
    </location>
</feature>
<evidence type="ECO:0000256" key="7">
    <source>
        <dbReference type="SAM" id="Phobius"/>
    </source>
</evidence>
<dbReference type="PANTHER" id="PTHR43840">
    <property type="entry name" value="MITOCHONDRIAL METAL TRANSPORTER 1-RELATED"/>
    <property type="match status" value="1"/>
</dbReference>
<feature type="transmembrane region" description="Helical" evidence="7">
    <location>
        <begin position="84"/>
        <end position="112"/>
    </location>
</feature>
<evidence type="ECO:0000256" key="4">
    <source>
        <dbReference type="ARBA" id="ARBA00022692"/>
    </source>
</evidence>
<evidence type="ECO:0000256" key="6">
    <source>
        <dbReference type="ARBA" id="ARBA00023136"/>
    </source>
</evidence>
<dbReference type="InterPro" id="IPR050291">
    <property type="entry name" value="CDF_Transporter"/>
</dbReference>
<dbReference type="InterPro" id="IPR027469">
    <property type="entry name" value="Cation_efflux_TMD_sf"/>
</dbReference>
<keyword evidence="3" id="KW-0813">Transport</keyword>
<keyword evidence="4 7" id="KW-0812">Transmembrane</keyword>
<feature type="transmembrane region" description="Helical" evidence="7">
    <location>
        <begin position="21"/>
        <end position="44"/>
    </location>
</feature>
<reference evidence="9" key="1">
    <citation type="submission" date="2022-11" db="EMBL/GenBank/DDBJ databases">
        <title>High-quality draft genome sequence of Galbibacter sp. strain CMA-7.</title>
        <authorList>
            <person name="Wei L."/>
            <person name="Dong C."/>
            <person name="Shao Z."/>
        </authorList>
    </citation>
    <scope>NUCLEOTIDE SEQUENCE</scope>
    <source>
        <strain evidence="9">CMA-7</strain>
    </source>
</reference>
<dbReference type="InterPro" id="IPR058533">
    <property type="entry name" value="Cation_efflux_TM"/>
</dbReference>
<dbReference type="PANTHER" id="PTHR43840:SF15">
    <property type="entry name" value="MITOCHONDRIAL METAL TRANSPORTER 1-RELATED"/>
    <property type="match status" value="1"/>
</dbReference>
<evidence type="ECO:0000256" key="3">
    <source>
        <dbReference type="ARBA" id="ARBA00022448"/>
    </source>
</evidence>
<dbReference type="SUPFAM" id="SSF161111">
    <property type="entry name" value="Cation efflux protein transmembrane domain-like"/>
    <property type="match status" value="1"/>
</dbReference>
<evidence type="ECO:0000313" key="10">
    <source>
        <dbReference type="Proteomes" id="UP001153642"/>
    </source>
</evidence>
<comment type="subcellular location">
    <subcellularLocation>
        <location evidence="1">Membrane</location>
        <topology evidence="1">Multi-pass membrane protein</topology>
    </subcellularLocation>
</comment>
<accession>A0ABT6FQ55</accession>
<dbReference type="RefSeq" id="WP_277899483.1">
    <property type="nucleotide sequence ID" value="NZ_JAPMUA010000002.1"/>
</dbReference>